<dbReference type="RefSeq" id="WP_261971786.1">
    <property type="nucleotide sequence ID" value="NZ_JAHHZF010000029.1"/>
</dbReference>
<name>A0A947GK74_9HYPH</name>
<dbReference type="Proteomes" id="UP000766595">
    <property type="component" value="Unassembled WGS sequence"/>
</dbReference>
<proteinExistence type="predicted"/>
<protein>
    <submittedName>
        <fullName evidence="1">Uncharacterized protein</fullName>
    </submittedName>
</protein>
<evidence type="ECO:0000313" key="1">
    <source>
        <dbReference type="EMBL" id="MBT9293299.1"/>
    </source>
</evidence>
<dbReference type="AlphaFoldDB" id="A0A947GK74"/>
<comment type="caution">
    <text evidence="1">The sequence shown here is derived from an EMBL/GenBank/DDBJ whole genome shotgun (WGS) entry which is preliminary data.</text>
</comment>
<reference evidence="1 2" key="1">
    <citation type="submission" date="2021-06" db="EMBL/GenBank/DDBJ databases">
        <authorList>
            <person name="Grouzdev D.S."/>
            <person name="Koziaeva V."/>
        </authorList>
    </citation>
    <scope>NUCLEOTIDE SEQUENCE [LARGE SCALE GENOMIC DNA]</scope>
    <source>
        <strain evidence="1 2">22</strain>
    </source>
</reference>
<dbReference type="EMBL" id="JAHHZF010000029">
    <property type="protein sequence ID" value="MBT9293299.1"/>
    <property type="molecule type" value="Genomic_DNA"/>
</dbReference>
<evidence type="ECO:0000313" key="2">
    <source>
        <dbReference type="Proteomes" id="UP000766595"/>
    </source>
</evidence>
<organism evidence="1 2">
    <name type="scientific">Prosthecodimorpha staleyi</name>
    <dbReference type="NCBI Taxonomy" id="2840188"/>
    <lineage>
        <taxon>Bacteria</taxon>
        <taxon>Pseudomonadati</taxon>
        <taxon>Pseudomonadota</taxon>
        <taxon>Alphaproteobacteria</taxon>
        <taxon>Hyphomicrobiales</taxon>
        <taxon>Ancalomicrobiaceae</taxon>
        <taxon>Prosthecodimorpha</taxon>
    </lineage>
</organism>
<accession>A0A947GK74</accession>
<sequence>MKTIFLRFTDRAEALALLGAAGLTVAPRTETETETGPALPPLIMTAAGPVYPDLVFGTGIVALPTGALDGDGQPILAPADGCHVNLLAPDGWPLPGPIAGKVVTPDSPVCVFVG</sequence>
<keyword evidence="2" id="KW-1185">Reference proteome</keyword>
<gene>
    <name evidence="1" type="ORF">KL771_27855</name>
</gene>